<dbReference type="Proteomes" id="UP001244341">
    <property type="component" value="Chromosome 1b"/>
</dbReference>
<keyword evidence="4" id="KW-0446">Lipid-binding</keyword>
<evidence type="ECO:0000256" key="3">
    <source>
        <dbReference type="ARBA" id="ARBA00023055"/>
    </source>
</evidence>
<dbReference type="Gene3D" id="2.60.40.150">
    <property type="entry name" value="C2 domain"/>
    <property type="match status" value="1"/>
</dbReference>
<evidence type="ECO:0000256" key="5">
    <source>
        <dbReference type="ARBA" id="ARBA00023136"/>
    </source>
</evidence>
<evidence type="ECO:0000313" key="9">
    <source>
        <dbReference type="EMBL" id="WIA09171.1"/>
    </source>
</evidence>
<dbReference type="CDD" id="cd21669">
    <property type="entry name" value="SMP_SF"/>
    <property type="match status" value="1"/>
</dbReference>
<dbReference type="PANTHER" id="PTHR47042:SF4">
    <property type="entry name" value="OS02G0313700 PROTEIN"/>
    <property type="match status" value="1"/>
</dbReference>
<dbReference type="InterPro" id="IPR052847">
    <property type="entry name" value="Ext_Synaptotagmin/KAHRP-like"/>
</dbReference>
<accession>A0ABY8TLH2</accession>
<keyword evidence="7" id="KW-0732">Signal</keyword>
<sequence length="460" mass="49166">MLYSLLLLVAAAGALAWAVSAVVLRATRASGRHALESAEAKWQQQLQQQPGGCVFESFTLGWLNVLLRSLWTPLLEKHVAGLTSELMQKIFNEVLEKDSHKAPWKYISTISVEQLSFGLLPPTFQAAVLRYDPAASLLSVGMDVAFTSNSAQAVILVKTRAMKLLAPLAARLEATHVSFRGRLNLGLALSAEPPGIAGIYYSFASPPHLDIAVRPLGTPLPAEFDGGIAGALQGVLRRIISRRMVEPQRRFFDLHRLYMNKHIARVGGPGGLLRLVINCAKQLSPPAAAQKQQSTQGAAAAGTRASSAGSRRMSEAAAASKAKQSSYCQVRLGQTVLRTPIAHHSAAEDAVWNWQLSLALPLDLAQLATTSPAAAASEATVCSFAVYEAQTVGEPLLLGKTRIYLPALQLLPNAEPRSVLLSLKGTASSKAALHVAVAWLKLQRIHDDAMQQAVALVAAV</sequence>
<keyword evidence="10" id="KW-1185">Reference proteome</keyword>
<keyword evidence="2" id="KW-0813">Transport</keyword>
<evidence type="ECO:0000256" key="4">
    <source>
        <dbReference type="ARBA" id="ARBA00023121"/>
    </source>
</evidence>
<reference evidence="9 10" key="1">
    <citation type="submission" date="2023-05" db="EMBL/GenBank/DDBJ databases">
        <title>A 100% complete, gapless, phased diploid assembly of the Scenedesmus obliquus UTEX 3031 genome.</title>
        <authorList>
            <person name="Biondi T.C."/>
            <person name="Hanschen E.R."/>
            <person name="Kwon T."/>
            <person name="Eng W."/>
            <person name="Kruse C.P.S."/>
            <person name="Koehler S.I."/>
            <person name="Kunde Y."/>
            <person name="Gleasner C.D."/>
            <person name="You Mak K.T."/>
            <person name="Polle J."/>
            <person name="Hovde B.T."/>
            <person name="Starkenburg S.R."/>
        </authorList>
    </citation>
    <scope>NUCLEOTIDE SEQUENCE [LARGE SCALE GENOMIC DNA]</scope>
    <source>
        <strain evidence="9 10">DOE0152z</strain>
    </source>
</reference>
<evidence type="ECO:0000256" key="7">
    <source>
        <dbReference type="SAM" id="SignalP"/>
    </source>
</evidence>
<keyword evidence="5" id="KW-0472">Membrane</keyword>
<keyword evidence="3" id="KW-0445">Lipid transport</keyword>
<name>A0ABY8TLH2_TETOB</name>
<feature type="region of interest" description="Disordered" evidence="6">
    <location>
        <begin position="288"/>
        <end position="316"/>
    </location>
</feature>
<comment type="subcellular location">
    <subcellularLocation>
        <location evidence="1">Membrane</location>
    </subcellularLocation>
</comment>
<evidence type="ECO:0000256" key="1">
    <source>
        <dbReference type="ARBA" id="ARBA00004370"/>
    </source>
</evidence>
<dbReference type="EMBL" id="CP126208">
    <property type="protein sequence ID" value="WIA09171.1"/>
    <property type="molecule type" value="Genomic_DNA"/>
</dbReference>
<evidence type="ECO:0000256" key="2">
    <source>
        <dbReference type="ARBA" id="ARBA00022448"/>
    </source>
</evidence>
<gene>
    <name evidence="9" type="ORF">OEZ85_008582</name>
</gene>
<feature type="signal peptide" evidence="7">
    <location>
        <begin position="1"/>
        <end position="16"/>
    </location>
</feature>
<evidence type="ECO:0000259" key="8">
    <source>
        <dbReference type="PROSITE" id="PS51847"/>
    </source>
</evidence>
<evidence type="ECO:0000256" key="6">
    <source>
        <dbReference type="SAM" id="MobiDB-lite"/>
    </source>
</evidence>
<dbReference type="InterPro" id="IPR035892">
    <property type="entry name" value="C2_domain_sf"/>
</dbReference>
<organism evidence="9 10">
    <name type="scientific">Tetradesmus obliquus</name>
    <name type="common">Green alga</name>
    <name type="synonym">Acutodesmus obliquus</name>
    <dbReference type="NCBI Taxonomy" id="3088"/>
    <lineage>
        <taxon>Eukaryota</taxon>
        <taxon>Viridiplantae</taxon>
        <taxon>Chlorophyta</taxon>
        <taxon>core chlorophytes</taxon>
        <taxon>Chlorophyceae</taxon>
        <taxon>CS clade</taxon>
        <taxon>Sphaeropleales</taxon>
        <taxon>Scenedesmaceae</taxon>
        <taxon>Tetradesmus</taxon>
    </lineage>
</organism>
<dbReference type="InterPro" id="IPR031468">
    <property type="entry name" value="SMP_LBD"/>
</dbReference>
<evidence type="ECO:0000313" key="10">
    <source>
        <dbReference type="Proteomes" id="UP001244341"/>
    </source>
</evidence>
<proteinExistence type="predicted"/>
<dbReference type="PANTHER" id="PTHR47042">
    <property type="entry name" value="C2 DOMAIN-CONTAINING PROTEIN-LIKE"/>
    <property type="match status" value="1"/>
</dbReference>
<dbReference type="PROSITE" id="PS51847">
    <property type="entry name" value="SMP"/>
    <property type="match status" value="1"/>
</dbReference>
<protein>
    <recommendedName>
        <fullName evidence="8">SMP-LTD domain-containing protein</fullName>
    </recommendedName>
</protein>
<feature type="chain" id="PRO_5045111972" description="SMP-LTD domain-containing protein" evidence="7">
    <location>
        <begin position="17"/>
        <end position="460"/>
    </location>
</feature>
<feature type="domain" description="SMP-LTD" evidence="8">
    <location>
        <begin position="56"/>
        <end position="255"/>
    </location>
</feature>